<sequence>MFYLSFFLLGLLCSVLSARGDDPPSVDPLAGGINIRHDDPAIKYSNRTAASSADCLQEATLCQNTWWTRPNPRKNQPHEAFAEESVTLGPQVGFTMKFTGSSAIELEGQREVGVHATATLNGRSYEMTQLLLPALLRANGLDKATTYTFEVQYHGSGFFAITAIGLERGATAGDAAGDSPVTPAPSDPPAGSVPSTDVPPPLTAADPQNPPPTPTTDPEQQPQPPAPDSSTEPPSGKALPPAGGPQSPAATTDSSDSPGPSSDTTDINSAPKTLAGNVFVACVAVVLSAVL</sequence>
<feature type="compositionally biased region" description="Low complexity" evidence="1">
    <location>
        <begin position="251"/>
        <end position="266"/>
    </location>
</feature>
<gene>
    <name evidence="3" type="ORF">EXIGLDRAFT_776150</name>
</gene>
<reference evidence="3 4" key="1">
    <citation type="journal article" date="2016" name="Mol. Biol. Evol.">
        <title>Comparative Genomics of Early-Diverging Mushroom-Forming Fungi Provides Insights into the Origins of Lignocellulose Decay Capabilities.</title>
        <authorList>
            <person name="Nagy L.G."/>
            <person name="Riley R."/>
            <person name="Tritt A."/>
            <person name="Adam C."/>
            <person name="Daum C."/>
            <person name="Floudas D."/>
            <person name="Sun H."/>
            <person name="Yadav J.S."/>
            <person name="Pangilinan J."/>
            <person name="Larsson K.H."/>
            <person name="Matsuura K."/>
            <person name="Barry K."/>
            <person name="Labutti K."/>
            <person name="Kuo R."/>
            <person name="Ohm R.A."/>
            <person name="Bhattacharya S.S."/>
            <person name="Shirouzu T."/>
            <person name="Yoshinaga Y."/>
            <person name="Martin F.M."/>
            <person name="Grigoriev I.V."/>
            <person name="Hibbett D.S."/>
        </authorList>
    </citation>
    <scope>NUCLEOTIDE SEQUENCE [LARGE SCALE GENOMIC DNA]</scope>
    <source>
        <strain evidence="3 4">HHB12029</strain>
    </source>
</reference>
<evidence type="ECO:0000313" key="3">
    <source>
        <dbReference type="EMBL" id="KZV84840.1"/>
    </source>
</evidence>
<dbReference type="Proteomes" id="UP000077266">
    <property type="component" value="Unassembled WGS sequence"/>
</dbReference>
<keyword evidence="2" id="KW-0732">Signal</keyword>
<proteinExistence type="predicted"/>
<accession>A0A165DLJ1</accession>
<keyword evidence="4" id="KW-1185">Reference proteome</keyword>
<evidence type="ECO:0000256" key="2">
    <source>
        <dbReference type="SAM" id="SignalP"/>
    </source>
</evidence>
<feature type="chain" id="PRO_5007856666" evidence="2">
    <location>
        <begin position="21"/>
        <end position="291"/>
    </location>
</feature>
<dbReference type="EMBL" id="KV426209">
    <property type="protein sequence ID" value="KZV84840.1"/>
    <property type="molecule type" value="Genomic_DNA"/>
</dbReference>
<feature type="compositionally biased region" description="Pro residues" evidence="1">
    <location>
        <begin position="197"/>
        <end position="227"/>
    </location>
</feature>
<dbReference type="AlphaFoldDB" id="A0A165DLJ1"/>
<name>A0A165DLJ1_EXIGL</name>
<organism evidence="3 4">
    <name type="scientific">Exidia glandulosa HHB12029</name>
    <dbReference type="NCBI Taxonomy" id="1314781"/>
    <lineage>
        <taxon>Eukaryota</taxon>
        <taxon>Fungi</taxon>
        <taxon>Dikarya</taxon>
        <taxon>Basidiomycota</taxon>
        <taxon>Agaricomycotina</taxon>
        <taxon>Agaricomycetes</taxon>
        <taxon>Auriculariales</taxon>
        <taxon>Exidiaceae</taxon>
        <taxon>Exidia</taxon>
    </lineage>
</organism>
<evidence type="ECO:0000313" key="4">
    <source>
        <dbReference type="Proteomes" id="UP000077266"/>
    </source>
</evidence>
<feature type="signal peptide" evidence="2">
    <location>
        <begin position="1"/>
        <end position="20"/>
    </location>
</feature>
<evidence type="ECO:0000256" key="1">
    <source>
        <dbReference type="SAM" id="MobiDB-lite"/>
    </source>
</evidence>
<feature type="region of interest" description="Disordered" evidence="1">
    <location>
        <begin position="173"/>
        <end position="271"/>
    </location>
</feature>
<protein>
    <submittedName>
        <fullName evidence="3">Uncharacterized protein</fullName>
    </submittedName>
</protein>
<dbReference type="InParanoid" id="A0A165DLJ1"/>